<dbReference type="AlphaFoldDB" id="G5JYQ5"/>
<protein>
    <submittedName>
        <fullName evidence="1">Uncharacterized protein</fullName>
    </submittedName>
</protein>
<accession>G5JYQ5</accession>
<keyword evidence="2" id="KW-1185">Reference proteome</keyword>
<dbReference type="EMBL" id="AEUW02000001">
    <property type="protein sequence ID" value="EHJ52023.1"/>
    <property type="molecule type" value="Genomic_DNA"/>
</dbReference>
<evidence type="ECO:0000313" key="2">
    <source>
        <dbReference type="Proteomes" id="UP000003573"/>
    </source>
</evidence>
<name>G5JYQ5_9STRE</name>
<proteinExistence type="predicted"/>
<dbReference type="STRING" id="764298.STRMA_0318"/>
<reference evidence="1 2" key="1">
    <citation type="journal article" date="2014" name="Int. J. Syst. Evol. Microbiol.">
        <title>Phylogenomics and the dynamic genome evolution of the genus Streptococcus.</title>
        <authorList>
            <consortium name="The Broad Institute Genome Sequencing Platform"/>
            <person name="Richards V.P."/>
            <person name="Palmer S.R."/>
            <person name="Pavinski Bitar P.D."/>
            <person name="Qin X."/>
            <person name="Weinstock G.M."/>
            <person name="Highlander S.K."/>
            <person name="Town C.D."/>
            <person name="Burne R.A."/>
            <person name="Stanhope M.J."/>
        </authorList>
    </citation>
    <scope>NUCLEOTIDE SEQUENCE [LARGE SCALE GENOMIC DNA]</scope>
    <source>
        <strain evidence="1 2">NCTC 11558</strain>
    </source>
</reference>
<organism evidence="1 2">
    <name type="scientific">Streptococcus macacae NCTC 11558</name>
    <dbReference type="NCBI Taxonomy" id="764298"/>
    <lineage>
        <taxon>Bacteria</taxon>
        <taxon>Bacillati</taxon>
        <taxon>Bacillota</taxon>
        <taxon>Bacilli</taxon>
        <taxon>Lactobacillales</taxon>
        <taxon>Streptococcaceae</taxon>
        <taxon>Streptococcus</taxon>
    </lineage>
</organism>
<evidence type="ECO:0000313" key="1">
    <source>
        <dbReference type="EMBL" id="EHJ52023.1"/>
    </source>
</evidence>
<gene>
    <name evidence="1" type="ORF">STRMA_0318</name>
</gene>
<sequence>MLIISLGFLGASGLHLAKGKKLIFLVSKLMKELYILPVEMVCIL</sequence>
<comment type="caution">
    <text evidence="1">The sequence shown here is derived from an EMBL/GenBank/DDBJ whole genome shotgun (WGS) entry which is preliminary data.</text>
</comment>
<dbReference type="Proteomes" id="UP000003573">
    <property type="component" value="Unassembled WGS sequence"/>
</dbReference>